<evidence type="ECO:0000313" key="12">
    <source>
        <dbReference type="EMBL" id="KAK0634474.1"/>
    </source>
</evidence>
<keyword evidence="7" id="KW-0028">Amino-acid biosynthesis</keyword>
<evidence type="ECO:0000256" key="6">
    <source>
        <dbReference type="ARBA" id="ARBA00022576"/>
    </source>
</evidence>
<evidence type="ECO:0000313" key="13">
    <source>
        <dbReference type="Proteomes" id="UP001174934"/>
    </source>
</evidence>
<organism evidence="12 13">
    <name type="scientific">Bombardia bombarda</name>
    <dbReference type="NCBI Taxonomy" id="252184"/>
    <lineage>
        <taxon>Eukaryota</taxon>
        <taxon>Fungi</taxon>
        <taxon>Dikarya</taxon>
        <taxon>Ascomycota</taxon>
        <taxon>Pezizomycotina</taxon>
        <taxon>Sordariomycetes</taxon>
        <taxon>Sordariomycetidae</taxon>
        <taxon>Sordariales</taxon>
        <taxon>Lasiosphaeriaceae</taxon>
        <taxon>Bombardia</taxon>
    </lineage>
</organism>
<proteinExistence type="inferred from homology"/>
<dbReference type="InterPro" id="IPR005814">
    <property type="entry name" value="Aminotrans_3"/>
</dbReference>
<dbReference type="NCBIfam" id="TIGR00707">
    <property type="entry name" value="argD"/>
    <property type="match status" value="1"/>
</dbReference>
<evidence type="ECO:0000256" key="8">
    <source>
        <dbReference type="ARBA" id="ARBA00022679"/>
    </source>
</evidence>
<comment type="subcellular location">
    <subcellularLocation>
        <location evidence="2">Mitochondrion</location>
    </subcellularLocation>
</comment>
<dbReference type="InterPro" id="IPR015424">
    <property type="entry name" value="PyrdxlP-dep_Trfase"/>
</dbReference>
<protein>
    <recommendedName>
        <fullName evidence="5">acetylornithine transaminase</fullName>
        <ecNumber evidence="5">2.6.1.11</ecNumber>
    </recommendedName>
</protein>
<feature type="region of interest" description="Disordered" evidence="11">
    <location>
        <begin position="32"/>
        <end position="61"/>
    </location>
</feature>
<gene>
    <name evidence="12" type="ORF">B0T17DRAFT_513431</name>
</gene>
<dbReference type="PANTHER" id="PTHR11986:SF79">
    <property type="entry name" value="ACETYLORNITHINE AMINOTRANSFERASE, MITOCHONDRIAL"/>
    <property type="match status" value="1"/>
</dbReference>
<feature type="compositionally biased region" description="Polar residues" evidence="11">
    <location>
        <begin position="32"/>
        <end position="45"/>
    </location>
</feature>
<dbReference type="GO" id="GO:0042802">
    <property type="term" value="F:identical protein binding"/>
    <property type="evidence" value="ECO:0007669"/>
    <property type="project" value="TreeGrafter"/>
</dbReference>
<evidence type="ECO:0000256" key="4">
    <source>
        <dbReference type="ARBA" id="ARBA00008954"/>
    </source>
</evidence>
<keyword evidence="9 10" id="KW-0663">Pyridoxal phosphate</keyword>
<dbReference type="Pfam" id="PF00202">
    <property type="entry name" value="Aminotran_3"/>
    <property type="match status" value="1"/>
</dbReference>
<dbReference type="SUPFAM" id="SSF53383">
    <property type="entry name" value="PLP-dependent transferases"/>
    <property type="match status" value="1"/>
</dbReference>
<dbReference type="PANTHER" id="PTHR11986">
    <property type="entry name" value="AMINOTRANSFERASE CLASS III"/>
    <property type="match status" value="1"/>
</dbReference>
<keyword evidence="6" id="KW-0032">Aminotransferase</keyword>
<keyword evidence="13" id="KW-1185">Reference proteome</keyword>
<comment type="pathway">
    <text evidence="3">Amino-acid biosynthesis; L-arginine biosynthesis; N(2)-acetyl-L-ornithine from L-glutamate: step 4/4.</text>
</comment>
<dbReference type="InterPro" id="IPR015422">
    <property type="entry name" value="PyrdxlP-dep_Trfase_small"/>
</dbReference>
<dbReference type="GO" id="GO:0006526">
    <property type="term" value="P:L-arginine biosynthetic process"/>
    <property type="evidence" value="ECO:0007669"/>
    <property type="project" value="UniProtKB-ARBA"/>
</dbReference>
<dbReference type="Gene3D" id="3.40.640.10">
    <property type="entry name" value="Type I PLP-dependent aspartate aminotransferase-like (Major domain)"/>
    <property type="match status" value="1"/>
</dbReference>
<name>A0AA40CEI2_9PEZI</name>
<evidence type="ECO:0000256" key="5">
    <source>
        <dbReference type="ARBA" id="ARBA00012919"/>
    </source>
</evidence>
<evidence type="ECO:0000256" key="11">
    <source>
        <dbReference type="SAM" id="MobiDB-lite"/>
    </source>
</evidence>
<comment type="caution">
    <text evidence="12">The sequence shown here is derived from an EMBL/GenBank/DDBJ whole genome shotgun (WGS) entry which is preliminary data.</text>
</comment>
<dbReference type="GO" id="GO:0003992">
    <property type="term" value="F:N2-acetyl-L-ornithine:2-oxoglutarate 5-aminotransferase activity"/>
    <property type="evidence" value="ECO:0007669"/>
    <property type="project" value="UniProtKB-EC"/>
</dbReference>
<comment type="similarity">
    <text evidence="4 10">Belongs to the class-III pyridoxal-phosphate-dependent aminotransferase family.</text>
</comment>
<dbReference type="PROSITE" id="PS00600">
    <property type="entry name" value="AA_TRANSFER_CLASS_3"/>
    <property type="match status" value="1"/>
</dbReference>
<evidence type="ECO:0000256" key="9">
    <source>
        <dbReference type="ARBA" id="ARBA00022898"/>
    </source>
</evidence>
<dbReference type="FunFam" id="3.40.640.10:FF:000004">
    <property type="entry name" value="Acetylornithine aminotransferase"/>
    <property type="match status" value="1"/>
</dbReference>
<dbReference type="AlphaFoldDB" id="A0AA40CEI2"/>
<dbReference type="InterPro" id="IPR050103">
    <property type="entry name" value="Class-III_PLP-dep_AT"/>
</dbReference>
<evidence type="ECO:0000256" key="10">
    <source>
        <dbReference type="RuleBase" id="RU003560"/>
    </source>
</evidence>
<dbReference type="CDD" id="cd00610">
    <property type="entry name" value="OAT_like"/>
    <property type="match status" value="1"/>
</dbReference>
<keyword evidence="8 12" id="KW-0808">Transferase</keyword>
<dbReference type="HAMAP" id="MF_01107">
    <property type="entry name" value="ArgD_aminotrans_3"/>
    <property type="match status" value="1"/>
</dbReference>
<evidence type="ECO:0000256" key="7">
    <source>
        <dbReference type="ARBA" id="ARBA00022605"/>
    </source>
</evidence>
<reference evidence="12" key="1">
    <citation type="submission" date="2023-06" db="EMBL/GenBank/DDBJ databases">
        <title>Genome-scale phylogeny and comparative genomics of the fungal order Sordariales.</title>
        <authorList>
            <consortium name="Lawrence Berkeley National Laboratory"/>
            <person name="Hensen N."/>
            <person name="Bonometti L."/>
            <person name="Westerberg I."/>
            <person name="Brannstrom I.O."/>
            <person name="Guillou S."/>
            <person name="Cros-Aarteil S."/>
            <person name="Calhoun S."/>
            <person name="Haridas S."/>
            <person name="Kuo A."/>
            <person name="Mondo S."/>
            <person name="Pangilinan J."/>
            <person name="Riley R."/>
            <person name="LaButti K."/>
            <person name="Andreopoulos B."/>
            <person name="Lipzen A."/>
            <person name="Chen C."/>
            <person name="Yanf M."/>
            <person name="Daum C."/>
            <person name="Ng V."/>
            <person name="Clum A."/>
            <person name="Steindorff A."/>
            <person name="Ohm R."/>
            <person name="Martin F."/>
            <person name="Silar P."/>
            <person name="Natvig D."/>
            <person name="Lalanne C."/>
            <person name="Gautier V."/>
            <person name="Ament-velasquez S.L."/>
            <person name="Kruys A."/>
            <person name="Hutchinson M.I."/>
            <person name="Powell A.J."/>
            <person name="Barry K."/>
            <person name="Miller A.N."/>
            <person name="Grigoriev I.V."/>
            <person name="Debuchy R."/>
            <person name="Gladieux P."/>
            <person name="Thoren M.H."/>
            <person name="Johannesson H."/>
        </authorList>
    </citation>
    <scope>NUCLEOTIDE SEQUENCE</scope>
    <source>
        <strain evidence="12">SMH3391-2</strain>
    </source>
</reference>
<evidence type="ECO:0000256" key="3">
    <source>
        <dbReference type="ARBA" id="ARBA00005024"/>
    </source>
</evidence>
<dbReference type="InterPro" id="IPR004636">
    <property type="entry name" value="AcOrn/SuccOrn_fam"/>
</dbReference>
<sequence length="472" mass="50571">MAFRTAAVRLAARTTPRAPLLPAISKRFASAAATQTQSHIPTQTKDQIKRDAGLPNPDPAADSASVALVGEHAPYMVATYSRPPPVFVKGEGSYLWDIENRKYLDFTAGIAVNSLGHCDPEFSKLIAQQAKTLVHASNLYYNPWTGALSKLLVEKTLASGAMHDASAVFICNSGSEANEAGIKFARKVGKVLDPSGNKTEIVSFRNAFHGRTMGSLSATPNPKYQAPFAPMVPGFRVGEYNNIEAINELVTERTCGVMVEPIQGEGGVQVASEEFLVALGKRCREVGAVLHYDEIQCGLGRTGKLWAHADLPVEAHPDILTTAKALGNGFPIGATIVNAKVAEKIKIGDHGTTFGGNPLACRLAHYIVGRLAEKELQEGVVAKGEVFKKGFEALRSKYPELISEVRGKGLILGLQLTRDPTEIVKAARERGLLVITAGTNTLRFVPSLLVTEGEIEQGLEILDRAIEATVGV</sequence>
<dbReference type="Gene3D" id="3.90.1150.10">
    <property type="entry name" value="Aspartate Aminotransferase, domain 1"/>
    <property type="match status" value="1"/>
</dbReference>
<dbReference type="Proteomes" id="UP001174934">
    <property type="component" value="Unassembled WGS sequence"/>
</dbReference>
<dbReference type="GO" id="GO:0030170">
    <property type="term" value="F:pyridoxal phosphate binding"/>
    <property type="evidence" value="ECO:0007669"/>
    <property type="project" value="InterPro"/>
</dbReference>
<dbReference type="EMBL" id="JAULSR010000001">
    <property type="protein sequence ID" value="KAK0634474.1"/>
    <property type="molecule type" value="Genomic_DNA"/>
</dbReference>
<dbReference type="EC" id="2.6.1.11" evidence="5"/>
<evidence type="ECO:0000256" key="2">
    <source>
        <dbReference type="ARBA" id="ARBA00004173"/>
    </source>
</evidence>
<dbReference type="InterPro" id="IPR049704">
    <property type="entry name" value="Aminotrans_3_PPA_site"/>
</dbReference>
<comment type="cofactor">
    <cofactor evidence="1">
        <name>pyridoxal 5'-phosphate</name>
        <dbReference type="ChEBI" id="CHEBI:597326"/>
    </cofactor>
</comment>
<dbReference type="NCBIfam" id="NF002325">
    <property type="entry name" value="PRK01278.1"/>
    <property type="match status" value="1"/>
</dbReference>
<dbReference type="GO" id="GO:0005759">
    <property type="term" value="C:mitochondrial matrix"/>
    <property type="evidence" value="ECO:0007669"/>
    <property type="project" value="TreeGrafter"/>
</dbReference>
<accession>A0AA40CEI2</accession>
<dbReference type="PIRSF" id="PIRSF000521">
    <property type="entry name" value="Transaminase_4ab_Lys_Orn"/>
    <property type="match status" value="1"/>
</dbReference>
<evidence type="ECO:0000256" key="1">
    <source>
        <dbReference type="ARBA" id="ARBA00001933"/>
    </source>
</evidence>
<dbReference type="InterPro" id="IPR015421">
    <property type="entry name" value="PyrdxlP-dep_Trfase_major"/>
</dbReference>